<sequence length="95" mass="10740">MDLDPSPRVGLKGSTFTTCSLSVRLSLSLSRKGAEKNQPKKTREDRSNNRKDHGVFIFMIVYMRGEFIWGLVTYLLSLFQTSSLLSLFFSPSSIC</sequence>
<keyword evidence="1" id="KW-0812">Transmembrane</keyword>
<evidence type="ECO:0000313" key="3">
    <source>
        <dbReference type="Proteomes" id="UP000009183"/>
    </source>
</evidence>
<gene>
    <name evidence="2" type="ordered locus">VIT_18s0001g02930</name>
</gene>
<keyword evidence="1" id="KW-1133">Transmembrane helix</keyword>
<protein>
    <submittedName>
        <fullName evidence="2">Uncharacterized protein</fullName>
    </submittedName>
</protein>
<dbReference type="AlphaFoldDB" id="D7TYG0"/>
<evidence type="ECO:0000313" key="2">
    <source>
        <dbReference type="EMBL" id="CBI35535.3"/>
    </source>
</evidence>
<dbReference type="HOGENOM" id="CLU_2377048_0_0_1"/>
<evidence type="ECO:0000256" key="1">
    <source>
        <dbReference type="SAM" id="Phobius"/>
    </source>
</evidence>
<dbReference type="PaxDb" id="29760-VIT_18s0001g02930.t01"/>
<dbReference type="InParanoid" id="D7TYG0"/>
<proteinExistence type="predicted"/>
<dbReference type="Proteomes" id="UP000009183">
    <property type="component" value="Chromosome 18, unordered"/>
</dbReference>
<feature type="transmembrane region" description="Helical" evidence="1">
    <location>
        <begin position="67"/>
        <end position="89"/>
    </location>
</feature>
<keyword evidence="1" id="KW-0472">Membrane</keyword>
<keyword evidence="3" id="KW-1185">Reference proteome</keyword>
<organism evidence="2 3">
    <name type="scientific">Vitis vinifera</name>
    <name type="common">Grape</name>
    <dbReference type="NCBI Taxonomy" id="29760"/>
    <lineage>
        <taxon>Eukaryota</taxon>
        <taxon>Viridiplantae</taxon>
        <taxon>Streptophyta</taxon>
        <taxon>Embryophyta</taxon>
        <taxon>Tracheophyta</taxon>
        <taxon>Spermatophyta</taxon>
        <taxon>Magnoliopsida</taxon>
        <taxon>eudicotyledons</taxon>
        <taxon>Gunneridae</taxon>
        <taxon>Pentapetalae</taxon>
        <taxon>rosids</taxon>
        <taxon>Vitales</taxon>
        <taxon>Vitaceae</taxon>
        <taxon>Viteae</taxon>
        <taxon>Vitis</taxon>
    </lineage>
</organism>
<accession>D7TYG0</accession>
<reference evidence="3" key="1">
    <citation type="journal article" date="2007" name="Nature">
        <title>The grapevine genome sequence suggests ancestral hexaploidization in major angiosperm phyla.</title>
        <authorList>
            <consortium name="The French-Italian Public Consortium for Grapevine Genome Characterization."/>
            <person name="Jaillon O."/>
            <person name="Aury J.-M."/>
            <person name="Noel B."/>
            <person name="Policriti A."/>
            <person name="Clepet C."/>
            <person name="Casagrande A."/>
            <person name="Choisne N."/>
            <person name="Aubourg S."/>
            <person name="Vitulo N."/>
            <person name="Jubin C."/>
            <person name="Vezzi A."/>
            <person name="Legeai F."/>
            <person name="Hugueney P."/>
            <person name="Dasilva C."/>
            <person name="Horner D."/>
            <person name="Mica E."/>
            <person name="Jublot D."/>
            <person name="Poulain J."/>
            <person name="Bruyere C."/>
            <person name="Billault A."/>
            <person name="Segurens B."/>
            <person name="Gouyvenoux M."/>
            <person name="Ugarte E."/>
            <person name="Cattonaro F."/>
            <person name="Anthouard V."/>
            <person name="Vico V."/>
            <person name="Del Fabbro C."/>
            <person name="Alaux M."/>
            <person name="Di Gaspero G."/>
            <person name="Dumas V."/>
            <person name="Felice N."/>
            <person name="Paillard S."/>
            <person name="Juman I."/>
            <person name="Moroldo M."/>
            <person name="Scalabrin S."/>
            <person name="Canaguier A."/>
            <person name="Le Clainche I."/>
            <person name="Malacrida G."/>
            <person name="Durand E."/>
            <person name="Pesole G."/>
            <person name="Laucou V."/>
            <person name="Chatelet P."/>
            <person name="Merdinoglu D."/>
            <person name="Delledonne M."/>
            <person name="Pezzotti M."/>
            <person name="Lecharny A."/>
            <person name="Scarpelli C."/>
            <person name="Artiguenave F."/>
            <person name="Pe M.E."/>
            <person name="Valle G."/>
            <person name="Morgante M."/>
            <person name="Caboche M."/>
            <person name="Adam-Blondon A.-F."/>
            <person name="Weissenbach J."/>
            <person name="Quetier F."/>
            <person name="Wincker P."/>
        </authorList>
    </citation>
    <scope>NUCLEOTIDE SEQUENCE [LARGE SCALE GENOMIC DNA]</scope>
    <source>
        <strain evidence="3">cv. Pinot noir / PN40024</strain>
    </source>
</reference>
<name>D7TYG0_VITVI</name>
<dbReference type="EMBL" id="FN596267">
    <property type="protein sequence ID" value="CBI35535.3"/>
    <property type="molecule type" value="Genomic_DNA"/>
</dbReference>